<dbReference type="EMBL" id="GIBP01004741">
    <property type="protein sequence ID" value="NDV33710.1"/>
    <property type="molecule type" value="Transcribed_RNA"/>
</dbReference>
<dbReference type="Gene3D" id="3.15.10.20">
    <property type="entry name" value="Activator of Hsp90 ATPase Aha1, N-terminal domain"/>
    <property type="match status" value="1"/>
</dbReference>
<dbReference type="InterPro" id="IPR036338">
    <property type="entry name" value="Aha1"/>
</dbReference>
<dbReference type="Pfam" id="PF08327">
    <property type="entry name" value="AHSA1"/>
    <property type="match status" value="1"/>
</dbReference>
<feature type="compositionally biased region" description="Low complexity" evidence="2">
    <location>
        <begin position="179"/>
        <end position="189"/>
    </location>
</feature>
<protein>
    <recommendedName>
        <fullName evidence="3">Activator of Hsp90 ATPase AHSA1-like N-terminal domain-containing protein</fullName>
    </recommendedName>
</protein>
<dbReference type="Pfam" id="PF09229">
    <property type="entry name" value="Aha1_N"/>
    <property type="match status" value="1"/>
</dbReference>
<dbReference type="InterPro" id="IPR013538">
    <property type="entry name" value="ASHA1/2-like_C"/>
</dbReference>
<dbReference type="SUPFAM" id="SSF55961">
    <property type="entry name" value="Bet v1-like"/>
    <property type="match status" value="1"/>
</dbReference>
<reference evidence="4" key="1">
    <citation type="journal article" date="2020" name="J. Eukaryot. Microbiol.">
        <title>De novo Sequencing, Assembly and Annotation of the Transcriptome for the Free-Living Testate Amoeba Arcella intermedia.</title>
        <authorList>
            <person name="Ribeiro G.M."/>
            <person name="Porfirio-Sousa A.L."/>
            <person name="Maurer-Alcala X.X."/>
            <person name="Katz L.A."/>
            <person name="Lahr D.J.G."/>
        </authorList>
    </citation>
    <scope>NUCLEOTIDE SEQUENCE</scope>
</reference>
<evidence type="ECO:0000259" key="3">
    <source>
        <dbReference type="SMART" id="SM01000"/>
    </source>
</evidence>
<dbReference type="GO" id="GO:0051087">
    <property type="term" value="F:protein-folding chaperone binding"/>
    <property type="evidence" value="ECO:0007669"/>
    <property type="project" value="InterPro"/>
</dbReference>
<dbReference type="PANTHER" id="PTHR13009">
    <property type="entry name" value="HEAT SHOCK PROTEIN 90 HSP90 CO-CHAPERONE AHA-1"/>
    <property type="match status" value="1"/>
</dbReference>
<evidence type="ECO:0000256" key="1">
    <source>
        <dbReference type="ARBA" id="ARBA00006817"/>
    </source>
</evidence>
<dbReference type="GO" id="GO:0006457">
    <property type="term" value="P:protein folding"/>
    <property type="evidence" value="ECO:0007669"/>
    <property type="project" value="TreeGrafter"/>
</dbReference>
<proteinExistence type="inferred from homology"/>
<dbReference type="Gene3D" id="3.30.530.20">
    <property type="match status" value="1"/>
</dbReference>
<feature type="compositionally biased region" description="Basic and acidic residues" evidence="2">
    <location>
        <begin position="168"/>
        <end position="178"/>
    </location>
</feature>
<comment type="similarity">
    <text evidence="1">Belongs to the AHA1 family.</text>
</comment>
<dbReference type="CDD" id="cd08892">
    <property type="entry name" value="SRPBCC_Aha1"/>
    <property type="match status" value="1"/>
</dbReference>
<dbReference type="PANTHER" id="PTHR13009:SF22">
    <property type="entry name" value="LD43819P"/>
    <property type="match status" value="1"/>
</dbReference>
<organism evidence="4">
    <name type="scientific">Arcella intermedia</name>
    <dbReference type="NCBI Taxonomy" id="1963864"/>
    <lineage>
        <taxon>Eukaryota</taxon>
        <taxon>Amoebozoa</taxon>
        <taxon>Tubulinea</taxon>
        <taxon>Elardia</taxon>
        <taxon>Arcellinida</taxon>
        <taxon>Sphaerothecina</taxon>
        <taxon>Arcellidae</taxon>
        <taxon>Arcella</taxon>
    </lineage>
</organism>
<accession>A0A6B2L9Y9</accession>
<dbReference type="SUPFAM" id="SSF103111">
    <property type="entry name" value="Activator of Hsp90 ATPase, Aha1"/>
    <property type="match status" value="1"/>
</dbReference>
<evidence type="ECO:0000256" key="2">
    <source>
        <dbReference type="SAM" id="MobiDB-lite"/>
    </source>
</evidence>
<dbReference type="InterPro" id="IPR015310">
    <property type="entry name" value="AHSA1-like_N"/>
</dbReference>
<dbReference type="AlphaFoldDB" id="A0A6B2L9Y9"/>
<name>A0A6B2L9Y9_9EUKA</name>
<dbReference type="InterPro" id="IPR023393">
    <property type="entry name" value="START-like_dom_sf"/>
</dbReference>
<dbReference type="SMART" id="SM01000">
    <property type="entry name" value="Aha1_N"/>
    <property type="match status" value="1"/>
</dbReference>
<evidence type="ECO:0000313" key="4">
    <source>
        <dbReference type="EMBL" id="NDV33710.1"/>
    </source>
</evidence>
<sequence length="328" mass="37121">MARLGQGDSRWIVDNRRDGKNVDNWHWTEKDLFPWAEDRLKQKFAAVAVPAEKAELTIEKVESVTGSMIVCNRKGKTIYIFDVQLKLEWSGKLKGTEEEVSGKGSISVENIANDEDKWKWSIKLENETAQNKALKEELRLALGPVLDANINIVLEEMMGSSAVQYQTPEKKTDPKPTETKPQPTQEAPQGTQKVSTKNFVQKLTFEVPPYLIYETLLDPARVSAFTGGPAKVENKVGSEFSVLDGVIQGKQVELVHPKKIVQTWRFNTWPKEHFSTVTLAFDGSSSSTDITLSHQGIPASDYDRTCKGWETFYWQRIRGMFGFSYKLN</sequence>
<dbReference type="GO" id="GO:0005829">
    <property type="term" value="C:cytosol"/>
    <property type="evidence" value="ECO:0007669"/>
    <property type="project" value="TreeGrafter"/>
</dbReference>
<feature type="region of interest" description="Disordered" evidence="2">
    <location>
        <begin position="163"/>
        <end position="193"/>
    </location>
</feature>
<feature type="domain" description="Activator of Hsp90 ATPase AHSA1-like N-terminal" evidence="3">
    <location>
        <begin position="29"/>
        <end position="160"/>
    </location>
</feature>
<dbReference type="GO" id="GO:0001671">
    <property type="term" value="F:ATPase activator activity"/>
    <property type="evidence" value="ECO:0007669"/>
    <property type="project" value="InterPro"/>
</dbReference>